<protein>
    <submittedName>
        <fullName evidence="3">CAAX prenyl protease-like protein</fullName>
    </submittedName>
</protein>
<keyword evidence="1" id="KW-0472">Membrane</keyword>
<dbReference type="GO" id="GO:0080120">
    <property type="term" value="P:CAAX-box protein maturation"/>
    <property type="evidence" value="ECO:0007669"/>
    <property type="project" value="UniProtKB-ARBA"/>
</dbReference>
<dbReference type="PANTHER" id="PTHR35797:SF1">
    <property type="entry name" value="PROTEASE"/>
    <property type="match status" value="1"/>
</dbReference>
<name>A0A3E0E3T5_9BACT</name>
<keyword evidence="1" id="KW-0812">Transmembrane</keyword>
<comment type="caution">
    <text evidence="3">The sequence shown here is derived from an EMBL/GenBank/DDBJ whole genome shotgun (WGS) entry which is preliminary data.</text>
</comment>
<dbReference type="EMBL" id="QUNF01000002">
    <property type="protein sequence ID" value="REG92898.1"/>
    <property type="molecule type" value="Genomic_DNA"/>
</dbReference>
<feature type="transmembrane region" description="Helical" evidence="1">
    <location>
        <begin position="123"/>
        <end position="142"/>
    </location>
</feature>
<proteinExistence type="predicted"/>
<accession>A0A3E0E3T5</accession>
<dbReference type="PANTHER" id="PTHR35797">
    <property type="entry name" value="PROTEASE-RELATED"/>
    <property type="match status" value="1"/>
</dbReference>
<feature type="transmembrane region" description="Helical" evidence="1">
    <location>
        <begin position="190"/>
        <end position="211"/>
    </location>
</feature>
<feature type="transmembrane region" description="Helical" evidence="1">
    <location>
        <begin position="44"/>
        <end position="68"/>
    </location>
</feature>
<gene>
    <name evidence="3" type="ORF">C8N25_102302</name>
</gene>
<feature type="domain" description="CAAX prenyl protease 2/Lysostaphin resistance protein A-like" evidence="2">
    <location>
        <begin position="131"/>
        <end position="232"/>
    </location>
</feature>
<dbReference type="InterPro" id="IPR003675">
    <property type="entry name" value="Rce1/LyrA-like_dom"/>
</dbReference>
<evidence type="ECO:0000256" key="1">
    <source>
        <dbReference type="SAM" id="Phobius"/>
    </source>
</evidence>
<keyword evidence="4" id="KW-1185">Reference proteome</keyword>
<evidence type="ECO:0000259" key="2">
    <source>
        <dbReference type="Pfam" id="PF02517"/>
    </source>
</evidence>
<dbReference type="GO" id="GO:0006508">
    <property type="term" value="P:proteolysis"/>
    <property type="evidence" value="ECO:0007669"/>
    <property type="project" value="UniProtKB-KW"/>
</dbReference>
<dbReference type="Proteomes" id="UP000256405">
    <property type="component" value="Unassembled WGS sequence"/>
</dbReference>
<dbReference type="AlphaFoldDB" id="A0A3E0E3T5"/>
<dbReference type="Pfam" id="PF02517">
    <property type="entry name" value="Rce1-like"/>
    <property type="match status" value="1"/>
</dbReference>
<feature type="transmembrane region" description="Helical" evidence="1">
    <location>
        <begin position="12"/>
        <end position="32"/>
    </location>
</feature>
<evidence type="ECO:0000313" key="3">
    <source>
        <dbReference type="EMBL" id="REG92898.1"/>
    </source>
</evidence>
<dbReference type="OrthoDB" id="9777755at2"/>
<keyword evidence="3" id="KW-0378">Hydrolase</keyword>
<feature type="transmembrane region" description="Helical" evidence="1">
    <location>
        <begin position="89"/>
        <end position="111"/>
    </location>
</feature>
<feature type="transmembrane region" description="Helical" evidence="1">
    <location>
        <begin position="163"/>
        <end position="184"/>
    </location>
</feature>
<dbReference type="GO" id="GO:0004175">
    <property type="term" value="F:endopeptidase activity"/>
    <property type="evidence" value="ECO:0007669"/>
    <property type="project" value="UniProtKB-ARBA"/>
</dbReference>
<reference evidence="3 4" key="1">
    <citation type="submission" date="2018-08" db="EMBL/GenBank/DDBJ databases">
        <title>Genomic Encyclopedia of Archaeal and Bacterial Type Strains, Phase II (KMG-II): from individual species to whole genera.</title>
        <authorList>
            <person name="Goeker M."/>
        </authorList>
    </citation>
    <scope>NUCLEOTIDE SEQUENCE [LARGE SCALE GENOMIC DNA]</scope>
    <source>
        <strain evidence="3 4">DSM 15986</strain>
    </source>
</reference>
<keyword evidence="3" id="KW-0645">Protease</keyword>
<organism evidence="3 4">
    <name type="scientific">Algoriphagus antarcticus</name>
    <dbReference type="NCBI Taxonomy" id="238540"/>
    <lineage>
        <taxon>Bacteria</taxon>
        <taxon>Pseudomonadati</taxon>
        <taxon>Bacteroidota</taxon>
        <taxon>Cytophagia</taxon>
        <taxon>Cytophagales</taxon>
        <taxon>Cyclobacteriaceae</taxon>
        <taxon>Algoriphagus</taxon>
    </lineage>
</organism>
<keyword evidence="1" id="KW-1133">Transmembrane helix</keyword>
<feature type="transmembrane region" description="Helical" evidence="1">
    <location>
        <begin position="248"/>
        <end position="268"/>
    </location>
</feature>
<sequence>MNPNTLNFKVIPLRFFTVTFLWSWLLWLPFVLEGLGVLKINDNLISYLSMSAIILGAFGPAMGALFSIRTLQGKSAVKPFLKSFLSVDFSWKIWVTIITVLGLVNFLAWYLPGFFGYERLPMLLPTIYIFPIYLLLMIFLGGGQEEVGWRGYIMPYLESKFGLWYGNILLGIIWAFWHVPLWFISDSFQIYMPFAAFLIGCIGLSFFLSWLIKASKHKPMSALVAHGTSNAFMPVFPSVVMANDVFQLNFWILELLILGIGIIALLSIKTTNDL</sequence>
<evidence type="ECO:0000313" key="4">
    <source>
        <dbReference type="Proteomes" id="UP000256405"/>
    </source>
</evidence>
<dbReference type="InterPro" id="IPR042150">
    <property type="entry name" value="MmRce1-like"/>
</dbReference>